<evidence type="ECO:0008006" key="5">
    <source>
        <dbReference type="Google" id="ProtNLM"/>
    </source>
</evidence>
<organism evidence="1 3">
    <name type="scientific">Bacillus infantis</name>
    <dbReference type="NCBI Taxonomy" id="324767"/>
    <lineage>
        <taxon>Bacteria</taxon>
        <taxon>Bacillati</taxon>
        <taxon>Bacillota</taxon>
        <taxon>Bacilli</taxon>
        <taxon>Bacillales</taxon>
        <taxon>Bacillaceae</taxon>
        <taxon>Bacillus</taxon>
    </lineage>
</organism>
<evidence type="ECO:0000313" key="2">
    <source>
        <dbReference type="EMBL" id="TYS64925.1"/>
    </source>
</evidence>
<sequence length="65" mass="7393">MMMTKEESRRNLILDKLMALAPFQDNKELGEMTCTELEGLYLSQLFSASSHPHSGHKSIRLIGKK</sequence>
<dbReference type="Proteomes" id="UP000323732">
    <property type="component" value="Unassembled WGS sequence"/>
</dbReference>
<reference evidence="3 4" key="1">
    <citation type="submission" date="2019-08" db="EMBL/GenBank/DDBJ databases">
        <title>Bacillus genomes from the desert of Cuatro Cienegas, Coahuila.</title>
        <authorList>
            <person name="Olmedo-Alvarez G."/>
        </authorList>
    </citation>
    <scope>NUCLEOTIDE SEQUENCE [LARGE SCALE GENOMIC DNA]</scope>
    <source>
        <strain evidence="2 4">CH37_1T</strain>
        <strain evidence="1 3">CH446_14T</strain>
    </source>
</reference>
<accession>A0A5D4RQF0</accession>
<comment type="caution">
    <text evidence="1">The sequence shown here is derived from an EMBL/GenBank/DDBJ whole genome shotgun (WGS) entry which is preliminary data.</text>
</comment>
<evidence type="ECO:0000313" key="3">
    <source>
        <dbReference type="Proteomes" id="UP000322139"/>
    </source>
</evidence>
<dbReference type="Proteomes" id="UP000322139">
    <property type="component" value="Unassembled WGS sequence"/>
</dbReference>
<gene>
    <name evidence="2" type="ORF">FZD47_06090</name>
    <name evidence="1" type="ORF">FZD51_00940</name>
</gene>
<dbReference type="AlphaFoldDB" id="A0A5D4RQF0"/>
<evidence type="ECO:0000313" key="4">
    <source>
        <dbReference type="Proteomes" id="UP000323732"/>
    </source>
</evidence>
<dbReference type="EMBL" id="VTES01000002">
    <property type="protein sequence ID" value="TYS64925.1"/>
    <property type="molecule type" value="Genomic_DNA"/>
</dbReference>
<name>A0A5D4RQF0_9BACI</name>
<evidence type="ECO:0000313" key="1">
    <source>
        <dbReference type="EMBL" id="TYS52046.1"/>
    </source>
</evidence>
<dbReference type="RefSeq" id="WP_022543968.1">
    <property type="nucleotide sequence ID" value="NZ_JAMYWU010000001.1"/>
</dbReference>
<protein>
    <recommendedName>
        <fullName evidence="5">Fur-regulated basic protein FbpA</fullName>
    </recommendedName>
</protein>
<dbReference type="EMBL" id="VTER01000001">
    <property type="protein sequence ID" value="TYS52046.1"/>
    <property type="molecule type" value="Genomic_DNA"/>
</dbReference>
<proteinExistence type="predicted"/>